<evidence type="ECO:0000256" key="1">
    <source>
        <dbReference type="ARBA" id="ARBA00007358"/>
    </source>
</evidence>
<name>X1FBK2_9ZZZZ</name>
<evidence type="ECO:0000313" key="4">
    <source>
        <dbReference type="EMBL" id="GAH18138.1"/>
    </source>
</evidence>
<gene>
    <name evidence="4" type="ORF">S01H4_55359</name>
</gene>
<feature type="non-terminal residue" evidence="4">
    <location>
        <position position="110"/>
    </location>
</feature>
<dbReference type="PANTHER" id="PTHR11496">
    <property type="entry name" value="ALCOHOL DEHYDROGENASE"/>
    <property type="match status" value="1"/>
</dbReference>
<dbReference type="GO" id="GO:0004022">
    <property type="term" value="F:alcohol dehydrogenase (NAD+) activity"/>
    <property type="evidence" value="ECO:0007669"/>
    <property type="project" value="TreeGrafter"/>
</dbReference>
<comment type="similarity">
    <text evidence="1">Belongs to the iron-containing alcohol dehydrogenase family.</text>
</comment>
<dbReference type="InterPro" id="IPR039697">
    <property type="entry name" value="Alcohol_dehydrogenase_Fe"/>
</dbReference>
<accession>X1FBK2</accession>
<dbReference type="InterPro" id="IPR001670">
    <property type="entry name" value="ADH_Fe/GldA"/>
</dbReference>
<proteinExistence type="inferred from homology"/>
<evidence type="ECO:0000256" key="2">
    <source>
        <dbReference type="ARBA" id="ARBA00023002"/>
    </source>
</evidence>
<keyword evidence="2" id="KW-0560">Oxidoreductase</keyword>
<dbReference type="GO" id="GO:0046872">
    <property type="term" value="F:metal ion binding"/>
    <property type="evidence" value="ECO:0007669"/>
    <property type="project" value="InterPro"/>
</dbReference>
<evidence type="ECO:0000259" key="3">
    <source>
        <dbReference type="Pfam" id="PF00465"/>
    </source>
</evidence>
<protein>
    <recommendedName>
        <fullName evidence="3">Alcohol dehydrogenase iron-type/glycerol dehydrogenase GldA domain-containing protein</fullName>
    </recommendedName>
</protein>
<reference evidence="4" key="1">
    <citation type="journal article" date="2014" name="Front. Microbiol.">
        <title>High frequency of phylogenetically diverse reductive dehalogenase-homologous genes in deep subseafloor sedimentary metagenomes.</title>
        <authorList>
            <person name="Kawai M."/>
            <person name="Futagami T."/>
            <person name="Toyoda A."/>
            <person name="Takaki Y."/>
            <person name="Nishi S."/>
            <person name="Hori S."/>
            <person name="Arai W."/>
            <person name="Tsubouchi T."/>
            <person name="Morono Y."/>
            <person name="Uchiyama I."/>
            <person name="Ito T."/>
            <person name="Fujiyama A."/>
            <person name="Inagaki F."/>
            <person name="Takami H."/>
        </authorList>
    </citation>
    <scope>NUCLEOTIDE SEQUENCE</scope>
    <source>
        <strain evidence="4">Expedition CK06-06</strain>
    </source>
</reference>
<dbReference type="SUPFAM" id="SSF56796">
    <property type="entry name" value="Dehydroquinate synthase-like"/>
    <property type="match status" value="1"/>
</dbReference>
<dbReference type="AlphaFoldDB" id="X1FBK2"/>
<dbReference type="Pfam" id="PF00465">
    <property type="entry name" value="Fe-ADH"/>
    <property type="match status" value="1"/>
</dbReference>
<sequence>MSFVITKTGTSFQCILPPCIIFGTGVATRAAEQAKNLGISKTLVVTDKGVANTEGCKVLVEGLKAGGVNPTVWSEVQVDPPDTSIEGGVKVYLEGKFDGLIAIGGGSSMD</sequence>
<comment type="caution">
    <text evidence="4">The sequence shown here is derived from an EMBL/GenBank/DDBJ whole genome shotgun (WGS) entry which is preliminary data.</text>
</comment>
<feature type="domain" description="Alcohol dehydrogenase iron-type/glycerol dehydrogenase GldA" evidence="3">
    <location>
        <begin position="17"/>
        <end position="110"/>
    </location>
</feature>
<dbReference type="PANTHER" id="PTHR11496:SF102">
    <property type="entry name" value="ALCOHOL DEHYDROGENASE 4"/>
    <property type="match status" value="1"/>
</dbReference>
<dbReference type="Gene3D" id="3.40.50.1970">
    <property type="match status" value="1"/>
</dbReference>
<organism evidence="4">
    <name type="scientific">marine sediment metagenome</name>
    <dbReference type="NCBI Taxonomy" id="412755"/>
    <lineage>
        <taxon>unclassified sequences</taxon>
        <taxon>metagenomes</taxon>
        <taxon>ecological metagenomes</taxon>
    </lineage>
</organism>
<dbReference type="EMBL" id="BART01031940">
    <property type="protein sequence ID" value="GAH18138.1"/>
    <property type="molecule type" value="Genomic_DNA"/>
</dbReference>